<sequence length="91" mass="10881">MENWTTIQHCTISTWDQHLDWMIANSKGHSQGAQVFRMVYSETIYAIWMERNFCIFEKRGREWESIAKEIAYVSCVRAPPKIRCTVQDFKF</sequence>
<evidence type="ECO:0000313" key="2">
    <source>
        <dbReference type="Proteomes" id="UP000826656"/>
    </source>
</evidence>
<keyword evidence="2" id="KW-1185">Reference proteome</keyword>
<gene>
    <name evidence="1" type="ORF">KY290_025490</name>
</gene>
<accession>A0ABQ7UTQ4</accession>
<organism evidence="1 2">
    <name type="scientific">Solanum tuberosum</name>
    <name type="common">Potato</name>
    <dbReference type="NCBI Taxonomy" id="4113"/>
    <lineage>
        <taxon>Eukaryota</taxon>
        <taxon>Viridiplantae</taxon>
        <taxon>Streptophyta</taxon>
        <taxon>Embryophyta</taxon>
        <taxon>Tracheophyta</taxon>
        <taxon>Spermatophyta</taxon>
        <taxon>Magnoliopsida</taxon>
        <taxon>eudicotyledons</taxon>
        <taxon>Gunneridae</taxon>
        <taxon>Pentapetalae</taxon>
        <taxon>asterids</taxon>
        <taxon>lamiids</taxon>
        <taxon>Solanales</taxon>
        <taxon>Solanaceae</taxon>
        <taxon>Solanoideae</taxon>
        <taxon>Solaneae</taxon>
        <taxon>Solanum</taxon>
    </lineage>
</organism>
<dbReference type="Proteomes" id="UP000826656">
    <property type="component" value="Unassembled WGS sequence"/>
</dbReference>
<reference evidence="1 2" key="1">
    <citation type="journal article" date="2021" name="bioRxiv">
        <title>Chromosome-scale and haplotype-resolved genome assembly of a tetraploid potato cultivar.</title>
        <authorList>
            <person name="Sun H."/>
            <person name="Jiao W.-B."/>
            <person name="Krause K."/>
            <person name="Campoy J.A."/>
            <person name="Goel M."/>
            <person name="Folz-Donahue K."/>
            <person name="Kukat C."/>
            <person name="Huettel B."/>
            <person name="Schneeberger K."/>
        </authorList>
    </citation>
    <scope>NUCLEOTIDE SEQUENCE [LARGE SCALE GENOMIC DNA]</scope>
    <source>
        <strain evidence="1">SolTubOtavaFocal</strain>
        <tissue evidence="1">Leaves</tissue>
    </source>
</reference>
<evidence type="ECO:0000313" key="1">
    <source>
        <dbReference type="EMBL" id="KAH0755220.1"/>
    </source>
</evidence>
<name>A0ABQ7UTQ4_SOLTU</name>
<protein>
    <submittedName>
        <fullName evidence="1">Uncharacterized protein</fullName>
    </submittedName>
</protein>
<proteinExistence type="predicted"/>
<dbReference type="EMBL" id="JAIVGD010000018">
    <property type="protein sequence ID" value="KAH0755220.1"/>
    <property type="molecule type" value="Genomic_DNA"/>
</dbReference>
<comment type="caution">
    <text evidence="1">The sequence shown here is derived from an EMBL/GenBank/DDBJ whole genome shotgun (WGS) entry which is preliminary data.</text>
</comment>